<keyword evidence="2" id="KW-0812">Transmembrane</keyword>
<evidence type="ECO:0008006" key="5">
    <source>
        <dbReference type="Google" id="ProtNLM"/>
    </source>
</evidence>
<sequence>MSRVRVIPGTKGRRRSSCATQGPLTPSPIQWTDFAQQGLLVDTPGVLSRKTSFGSAVPPNSASTVQSALPPTAAGSPRKWTQDDQNKQDEEARAKAMKELVMSWMERLQLISVITTFFAAIESQLLGIVTPTDPSSISSVGRASAATLSSSLVVHTFAAILSFVAAFFLVRFRVYEASRQESKAEQKLESGPGPEDHKLTEAQKIDAGALPPPDAPIWSARPTLQQVGPLRRGKPPTALLEACHSLCMVLAAAGFALAMVGIVCYAWAMLPRSSVVLSMLAIGLSLVASLGALVLPQDFTIFSPSHVVGS</sequence>
<feature type="transmembrane region" description="Helical" evidence="2">
    <location>
        <begin position="148"/>
        <end position="170"/>
    </location>
</feature>
<keyword evidence="2" id="KW-1133">Transmembrane helix</keyword>
<evidence type="ECO:0000313" key="3">
    <source>
        <dbReference type="EMBL" id="GJE91372.1"/>
    </source>
</evidence>
<dbReference type="OrthoDB" id="2653987at2759"/>
<proteinExistence type="predicted"/>
<reference evidence="3 4" key="1">
    <citation type="submission" date="2021-08" db="EMBL/GenBank/DDBJ databases">
        <title>Draft Genome Sequence of Phanerochaete sordida strain YK-624.</title>
        <authorList>
            <person name="Mori T."/>
            <person name="Dohra H."/>
            <person name="Suzuki T."/>
            <person name="Kawagishi H."/>
            <person name="Hirai H."/>
        </authorList>
    </citation>
    <scope>NUCLEOTIDE SEQUENCE [LARGE SCALE GENOMIC DNA]</scope>
    <source>
        <strain evidence="3 4">YK-624</strain>
    </source>
</reference>
<dbReference type="AlphaFoldDB" id="A0A9P3G8T4"/>
<organism evidence="3 4">
    <name type="scientific">Phanerochaete sordida</name>
    <dbReference type="NCBI Taxonomy" id="48140"/>
    <lineage>
        <taxon>Eukaryota</taxon>
        <taxon>Fungi</taxon>
        <taxon>Dikarya</taxon>
        <taxon>Basidiomycota</taxon>
        <taxon>Agaricomycotina</taxon>
        <taxon>Agaricomycetes</taxon>
        <taxon>Polyporales</taxon>
        <taxon>Phanerochaetaceae</taxon>
        <taxon>Phanerochaete</taxon>
    </lineage>
</organism>
<dbReference type="Proteomes" id="UP000703269">
    <property type="component" value="Unassembled WGS sequence"/>
</dbReference>
<feature type="compositionally biased region" description="Polar residues" evidence="1">
    <location>
        <begin position="50"/>
        <end position="69"/>
    </location>
</feature>
<keyword evidence="4" id="KW-1185">Reference proteome</keyword>
<protein>
    <recommendedName>
        <fullName evidence="5">Transmembrane protein</fullName>
    </recommendedName>
</protein>
<evidence type="ECO:0000256" key="2">
    <source>
        <dbReference type="SAM" id="Phobius"/>
    </source>
</evidence>
<evidence type="ECO:0000313" key="4">
    <source>
        <dbReference type="Proteomes" id="UP000703269"/>
    </source>
</evidence>
<feature type="region of interest" description="Disordered" evidence="1">
    <location>
        <begin position="50"/>
        <end position="92"/>
    </location>
</feature>
<accession>A0A9P3G8T4</accession>
<feature type="compositionally biased region" description="Polar residues" evidence="1">
    <location>
        <begin position="17"/>
        <end position="28"/>
    </location>
</feature>
<keyword evidence="2" id="KW-0472">Membrane</keyword>
<name>A0A9P3G8T4_9APHY</name>
<feature type="transmembrane region" description="Helical" evidence="2">
    <location>
        <begin position="274"/>
        <end position="295"/>
    </location>
</feature>
<feature type="transmembrane region" description="Helical" evidence="2">
    <location>
        <begin position="108"/>
        <end position="128"/>
    </location>
</feature>
<gene>
    <name evidence="3" type="ORF">PsYK624_075220</name>
</gene>
<dbReference type="EMBL" id="BPQB01000021">
    <property type="protein sequence ID" value="GJE91372.1"/>
    <property type="molecule type" value="Genomic_DNA"/>
</dbReference>
<feature type="transmembrane region" description="Helical" evidence="2">
    <location>
        <begin position="246"/>
        <end position="268"/>
    </location>
</feature>
<comment type="caution">
    <text evidence="3">The sequence shown here is derived from an EMBL/GenBank/DDBJ whole genome shotgun (WGS) entry which is preliminary data.</text>
</comment>
<feature type="region of interest" description="Disordered" evidence="1">
    <location>
        <begin position="1"/>
        <end position="28"/>
    </location>
</feature>
<feature type="compositionally biased region" description="Basic and acidic residues" evidence="1">
    <location>
        <begin position="80"/>
        <end position="92"/>
    </location>
</feature>
<evidence type="ECO:0000256" key="1">
    <source>
        <dbReference type="SAM" id="MobiDB-lite"/>
    </source>
</evidence>